<dbReference type="Proteomes" id="UP001189429">
    <property type="component" value="Unassembled WGS sequence"/>
</dbReference>
<comment type="similarity">
    <text evidence="3">Belongs to the cytochrome c oxidase subunit 2 family.</text>
</comment>
<feature type="domain" description="Cytochrome oxidase subunit II copper A binding" evidence="11">
    <location>
        <begin position="35"/>
        <end position="176"/>
    </location>
</feature>
<dbReference type="PROSITE" id="PS50857">
    <property type="entry name" value="COX2_CUA"/>
    <property type="match status" value="1"/>
</dbReference>
<evidence type="ECO:0000256" key="9">
    <source>
        <dbReference type="ARBA" id="ARBA00031389"/>
    </source>
</evidence>
<dbReference type="Gene3D" id="2.60.40.420">
    <property type="entry name" value="Cupredoxins - blue copper proteins"/>
    <property type="match status" value="1"/>
</dbReference>
<dbReference type="SUPFAM" id="SSF49503">
    <property type="entry name" value="Cupredoxins"/>
    <property type="match status" value="1"/>
</dbReference>
<dbReference type="PRINTS" id="PR01166">
    <property type="entry name" value="CYCOXIDASEII"/>
</dbReference>
<keyword evidence="7" id="KW-0186">Copper</keyword>
<dbReference type="Pfam" id="PF00116">
    <property type="entry name" value="COX2"/>
    <property type="match status" value="1"/>
</dbReference>
<dbReference type="PANTHER" id="PTHR22888:SF9">
    <property type="entry name" value="CYTOCHROME C OXIDASE SUBUNIT 2"/>
    <property type="match status" value="1"/>
</dbReference>
<keyword evidence="8" id="KW-0472">Membrane</keyword>
<proteinExistence type="inferred from homology"/>
<organism evidence="12 13">
    <name type="scientific">Prorocentrum cordatum</name>
    <dbReference type="NCBI Taxonomy" id="2364126"/>
    <lineage>
        <taxon>Eukaryota</taxon>
        <taxon>Sar</taxon>
        <taxon>Alveolata</taxon>
        <taxon>Dinophyceae</taxon>
        <taxon>Prorocentrales</taxon>
        <taxon>Prorocentraceae</taxon>
        <taxon>Prorocentrum</taxon>
    </lineage>
</organism>
<keyword evidence="5" id="KW-0479">Metal-binding</keyword>
<name>A0ABN9XAJ8_9DINO</name>
<dbReference type="EMBL" id="CAUYUJ010020181">
    <property type="protein sequence ID" value="CAK0896400.1"/>
    <property type="molecule type" value="Genomic_DNA"/>
</dbReference>
<evidence type="ECO:0000256" key="4">
    <source>
        <dbReference type="ARBA" id="ARBA00022448"/>
    </source>
</evidence>
<sequence>MLGPLKSLFWPKDDRVAAGEKLASPGLETLGTKQRKPTLQNVKAEDYATPDKYLEGAEIPTFYQFQSNLVADEDLKPGMVRVLEVDKRLTLPTRTHIRFLVTGQDVIHSWSVPSLGVKTDATPGRINRITTFIQREGVFYGQCSELCGTLHGFMPIVVEAVSPETYAAHAKKWYKE</sequence>
<comment type="catalytic activity">
    <reaction evidence="10">
        <text>4 Fe(II)-[cytochrome c] + O2 + 8 H(+)(in) = 4 Fe(III)-[cytochrome c] + 2 H2O + 4 H(+)(out)</text>
        <dbReference type="Rhea" id="RHEA:11436"/>
        <dbReference type="Rhea" id="RHEA-COMP:10350"/>
        <dbReference type="Rhea" id="RHEA-COMP:14399"/>
        <dbReference type="ChEBI" id="CHEBI:15377"/>
        <dbReference type="ChEBI" id="CHEBI:15378"/>
        <dbReference type="ChEBI" id="CHEBI:15379"/>
        <dbReference type="ChEBI" id="CHEBI:29033"/>
        <dbReference type="ChEBI" id="CHEBI:29034"/>
        <dbReference type="EC" id="7.1.1.9"/>
    </reaction>
    <physiologicalReaction direction="left-to-right" evidence="10">
        <dbReference type="Rhea" id="RHEA:11437"/>
    </physiologicalReaction>
</comment>
<evidence type="ECO:0000313" key="13">
    <source>
        <dbReference type="Proteomes" id="UP001189429"/>
    </source>
</evidence>
<comment type="caution">
    <text evidence="12">The sequence shown here is derived from an EMBL/GenBank/DDBJ whole genome shotgun (WGS) entry which is preliminary data.</text>
</comment>
<evidence type="ECO:0000256" key="5">
    <source>
        <dbReference type="ARBA" id="ARBA00022723"/>
    </source>
</evidence>
<keyword evidence="4" id="KW-0813">Transport</keyword>
<keyword evidence="6" id="KW-0249">Electron transport</keyword>
<gene>
    <name evidence="12" type="ORF">PCOR1329_LOCUS74874</name>
</gene>
<accession>A0ABN9XAJ8</accession>
<keyword evidence="13" id="KW-1185">Reference proteome</keyword>
<protein>
    <recommendedName>
        <fullName evidence="9">Cytochrome c oxidase polypeptide II</fullName>
    </recommendedName>
</protein>
<comment type="cofactor">
    <cofactor evidence="1">
        <name>Cu cation</name>
        <dbReference type="ChEBI" id="CHEBI:23378"/>
    </cofactor>
</comment>
<evidence type="ECO:0000259" key="11">
    <source>
        <dbReference type="PROSITE" id="PS50857"/>
    </source>
</evidence>
<evidence type="ECO:0000256" key="7">
    <source>
        <dbReference type="ARBA" id="ARBA00023008"/>
    </source>
</evidence>
<dbReference type="InterPro" id="IPR045187">
    <property type="entry name" value="CcO_II"/>
</dbReference>
<reference evidence="12" key="1">
    <citation type="submission" date="2023-10" db="EMBL/GenBank/DDBJ databases">
        <authorList>
            <person name="Chen Y."/>
            <person name="Shah S."/>
            <person name="Dougan E. K."/>
            <person name="Thang M."/>
            <person name="Chan C."/>
        </authorList>
    </citation>
    <scope>NUCLEOTIDE SEQUENCE [LARGE SCALE GENOMIC DNA]</scope>
</reference>
<evidence type="ECO:0000256" key="3">
    <source>
        <dbReference type="ARBA" id="ARBA00007866"/>
    </source>
</evidence>
<evidence type="ECO:0000256" key="6">
    <source>
        <dbReference type="ARBA" id="ARBA00022982"/>
    </source>
</evidence>
<dbReference type="PROSITE" id="PS00078">
    <property type="entry name" value="COX2"/>
    <property type="match status" value="1"/>
</dbReference>
<evidence type="ECO:0000256" key="8">
    <source>
        <dbReference type="ARBA" id="ARBA00023136"/>
    </source>
</evidence>
<comment type="subcellular location">
    <subcellularLocation>
        <location evidence="2">Membrane</location>
    </subcellularLocation>
</comment>
<evidence type="ECO:0000313" key="12">
    <source>
        <dbReference type="EMBL" id="CAK0896400.1"/>
    </source>
</evidence>
<dbReference type="PANTHER" id="PTHR22888">
    <property type="entry name" value="CYTOCHROME C OXIDASE, SUBUNIT II"/>
    <property type="match status" value="1"/>
</dbReference>
<dbReference type="InterPro" id="IPR001505">
    <property type="entry name" value="Copper_CuA"/>
</dbReference>
<evidence type="ECO:0000256" key="10">
    <source>
        <dbReference type="ARBA" id="ARBA00049512"/>
    </source>
</evidence>
<evidence type="ECO:0000256" key="2">
    <source>
        <dbReference type="ARBA" id="ARBA00004370"/>
    </source>
</evidence>
<dbReference type="InterPro" id="IPR002429">
    <property type="entry name" value="CcO_II-like_C"/>
</dbReference>
<evidence type="ECO:0000256" key="1">
    <source>
        <dbReference type="ARBA" id="ARBA00001935"/>
    </source>
</evidence>
<dbReference type="InterPro" id="IPR008972">
    <property type="entry name" value="Cupredoxin"/>
</dbReference>